<dbReference type="EMBL" id="JNBQ01000004">
    <property type="protein sequence ID" value="KLN35460.1"/>
    <property type="molecule type" value="Genomic_DNA"/>
</dbReference>
<evidence type="ECO:0000313" key="1">
    <source>
        <dbReference type="EMBL" id="KLN35460.1"/>
    </source>
</evidence>
<organism evidence="1 2">
    <name type="scientific">Cellulosimicrobium funkei</name>
    <dbReference type="NCBI Taxonomy" id="264251"/>
    <lineage>
        <taxon>Bacteria</taxon>
        <taxon>Bacillati</taxon>
        <taxon>Actinomycetota</taxon>
        <taxon>Actinomycetes</taxon>
        <taxon>Micrococcales</taxon>
        <taxon>Promicromonosporaceae</taxon>
        <taxon>Cellulosimicrobium</taxon>
    </lineage>
</organism>
<keyword evidence="2" id="KW-1185">Reference proteome</keyword>
<dbReference type="STRING" id="264251.FB00_06715"/>
<proteinExistence type="predicted"/>
<comment type="caution">
    <text evidence="1">The sequence shown here is derived from an EMBL/GenBank/DDBJ whole genome shotgun (WGS) entry which is preliminary data.</text>
</comment>
<protein>
    <submittedName>
        <fullName evidence="1">Uncharacterized protein</fullName>
    </submittedName>
</protein>
<name>A0A0H2KPK6_9MICO</name>
<dbReference type="AlphaFoldDB" id="A0A0H2KPK6"/>
<gene>
    <name evidence="1" type="ORF">FB00_06715</name>
</gene>
<reference evidence="1 2" key="1">
    <citation type="submission" date="2014-05" db="EMBL/GenBank/DDBJ databases">
        <title>Cellulosimicrobium funkei U11 genome.</title>
        <authorList>
            <person name="Hu C."/>
            <person name="Gong Y."/>
            <person name="Wan W."/>
            <person name="Jiang M."/>
        </authorList>
    </citation>
    <scope>NUCLEOTIDE SEQUENCE [LARGE SCALE GENOMIC DNA]</scope>
    <source>
        <strain evidence="1 2">U11</strain>
    </source>
</reference>
<dbReference type="Proteomes" id="UP000035265">
    <property type="component" value="Unassembled WGS sequence"/>
</dbReference>
<evidence type="ECO:0000313" key="2">
    <source>
        <dbReference type="Proteomes" id="UP000035265"/>
    </source>
</evidence>
<accession>A0A0H2KPK6</accession>
<sequence>MGRYTVVSTASPGYVEGRRRVRRALTPTRSEACAGIVDDATERACPAASGEGRVLHGRRVIPWSYPARAEG</sequence>